<evidence type="ECO:0000313" key="1">
    <source>
        <dbReference type="EMBL" id="SFF01564.1"/>
    </source>
</evidence>
<gene>
    <name evidence="1" type="ORF">SAMN04487969_111124</name>
</gene>
<sequence length="117" mass="13081">MRRVFVSVLLLMLIGGAIVGGALRVEKGDYIIGKETLSPDVSAIIVVHDVTRMEADTKSLSYFLRHLEKHETVYYHVHDSALYSELAVGERVTIQPEGYTMLSSPVQKVAKTIIRHD</sequence>
<evidence type="ECO:0008006" key="3">
    <source>
        <dbReference type="Google" id="ProtNLM"/>
    </source>
</evidence>
<dbReference type="AlphaFoldDB" id="A0A1I2F807"/>
<dbReference type="Proteomes" id="UP000183410">
    <property type="component" value="Unassembled WGS sequence"/>
</dbReference>
<dbReference type="RefSeq" id="WP_046232168.1">
    <property type="nucleotide sequence ID" value="NZ_FONN01000011.1"/>
</dbReference>
<proteinExistence type="predicted"/>
<reference evidence="2" key="1">
    <citation type="submission" date="2016-10" db="EMBL/GenBank/DDBJ databases">
        <authorList>
            <person name="Varghese N."/>
            <person name="Submissions S."/>
        </authorList>
    </citation>
    <scope>NUCLEOTIDE SEQUENCE [LARGE SCALE GENOMIC DNA]</scope>
    <source>
        <strain evidence="2">CGMCC 1.10223</strain>
    </source>
</reference>
<organism evidence="1 2">
    <name type="scientific">Paenibacillus algorifonticola</name>
    <dbReference type="NCBI Taxonomy" id="684063"/>
    <lineage>
        <taxon>Bacteria</taxon>
        <taxon>Bacillati</taxon>
        <taxon>Bacillota</taxon>
        <taxon>Bacilli</taxon>
        <taxon>Bacillales</taxon>
        <taxon>Paenibacillaceae</taxon>
        <taxon>Paenibacillus</taxon>
    </lineage>
</organism>
<name>A0A1I2F807_9BACL</name>
<evidence type="ECO:0000313" key="2">
    <source>
        <dbReference type="Proteomes" id="UP000183410"/>
    </source>
</evidence>
<keyword evidence="2" id="KW-1185">Reference proteome</keyword>
<dbReference type="EMBL" id="FONN01000011">
    <property type="protein sequence ID" value="SFF01564.1"/>
    <property type="molecule type" value="Genomic_DNA"/>
</dbReference>
<dbReference type="OrthoDB" id="2624608at2"/>
<protein>
    <recommendedName>
        <fullName evidence="3">DUF3221 domain-containing protein</fullName>
    </recommendedName>
</protein>
<accession>A0A1I2F807</accession>